<protein>
    <recommendedName>
        <fullName evidence="2">Transglycosylase SLT domain-containing protein</fullName>
    </recommendedName>
</protein>
<dbReference type="CDD" id="cd13399">
    <property type="entry name" value="Slt35-like"/>
    <property type="match status" value="1"/>
</dbReference>
<feature type="domain" description="Transglycosylase SLT" evidence="2">
    <location>
        <begin position="415"/>
        <end position="463"/>
    </location>
</feature>
<dbReference type="RefSeq" id="WP_043533265.1">
    <property type="nucleotide sequence ID" value="NZ_JBHSUZ010000001.1"/>
</dbReference>
<dbReference type="InterPro" id="IPR023346">
    <property type="entry name" value="Lysozyme-like_dom_sf"/>
</dbReference>
<dbReference type="PANTHER" id="PTHR30163">
    <property type="entry name" value="MEMBRANE-BOUND LYTIC MUREIN TRANSGLYCOSYLASE B"/>
    <property type="match status" value="1"/>
</dbReference>
<dbReference type="Gene3D" id="1.10.530.10">
    <property type="match status" value="1"/>
</dbReference>
<feature type="compositionally biased region" description="Low complexity" evidence="1">
    <location>
        <begin position="102"/>
        <end position="123"/>
    </location>
</feature>
<feature type="compositionally biased region" description="Pro residues" evidence="1">
    <location>
        <begin position="33"/>
        <end position="44"/>
    </location>
</feature>
<dbReference type="GO" id="GO:0009253">
    <property type="term" value="P:peptidoglycan catabolic process"/>
    <property type="evidence" value="ECO:0007669"/>
    <property type="project" value="TreeGrafter"/>
</dbReference>
<evidence type="ECO:0000256" key="1">
    <source>
        <dbReference type="SAM" id="MobiDB-lite"/>
    </source>
</evidence>
<keyword evidence="4" id="KW-1185">Reference proteome</keyword>
<dbReference type="Pfam" id="PF13406">
    <property type="entry name" value="SLT_2"/>
    <property type="match status" value="1"/>
</dbReference>
<evidence type="ECO:0000313" key="4">
    <source>
        <dbReference type="Proteomes" id="UP000054537"/>
    </source>
</evidence>
<feature type="compositionally biased region" description="Low complexity" evidence="1">
    <location>
        <begin position="61"/>
        <end position="89"/>
    </location>
</feature>
<feature type="region of interest" description="Disordered" evidence="1">
    <location>
        <begin position="1"/>
        <end position="190"/>
    </location>
</feature>
<evidence type="ECO:0000259" key="2">
    <source>
        <dbReference type="Pfam" id="PF13406"/>
    </source>
</evidence>
<reference evidence="3 4" key="1">
    <citation type="submission" date="2014-10" db="EMBL/GenBank/DDBJ databases">
        <title>Draft genome sequence of Actinoplanes utahensis NRRL 12052.</title>
        <authorList>
            <person name="Velasco-Bucheli B."/>
            <person name="del Cerro C."/>
            <person name="Hormigo D."/>
            <person name="Garcia J.L."/>
            <person name="Acebal C."/>
            <person name="Arroyo M."/>
            <person name="de la Mata I."/>
        </authorList>
    </citation>
    <scope>NUCLEOTIDE SEQUENCE [LARGE SCALE GENOMIC DNA]</scope>
    <source>
        <strain evidence="3 4">NRRL 12052</strain>
    </source>
</reference>
<accession>A0A0A6UAR4</accession>
<dbReference type="GO" id="GO:0008933">
    <property type="term" value="F:peptidoglycan lytic transglycosylase activity"/>
    <property type="evidence" value="ECO:0007669"/>
    <property type="project" value="TreeGrafter"/>
</dbReference>
<dbReference type="STRING" id="1869.MB27_39845"/>
<sequence>MAEVPNNPAQRPELRPAAPHQGGPLGSSGAAPSSPPTATPPAATPPAGADAKTPDAKTLDAETAGTKATDAKTAGTKTSGAGDPAPADAASKDAAVKKDADATAGSTTASSPTVAGATTTPADPAKPDAPQRDGTKPDAAKADGSKPDAAKADGSKPDAAKADGSKPDAAKADGSKAAGGKKRRFRPLHATGRAARAVGAWAKGPSGRLVIPGVLVAGLVVGAGTAGVYLVPKALEAAPAPSATPNFGSAPVSVPPPVWGSAGAPGAPGAPGLGVSGPPSYPVPGATIGGGLPGVTTGTGLPGVTQPATTGIRPADALASWASQVGTQVGIPVVAVQAYGYAELVTARTTPGCHLNWTTLAAIGQVESAHGSHNGAVLGADGVAEPKIYGLPLDGRGGRQLIADTDRGVLDQDTTYDRAIGPMQFIPATWQESAIDADRNGVTDPNDIDDAAMTAAAYLCKGGRDLARADSWWDAILSYNAVRPYAEKVFTTADEYGRRSQ</sequence>
<dbReference type="eggNOG" id="COG0741">
    <property type="taxonomic scope" value="Bacteria"/>
</dbReference>
<dbReference type="SUPFAM" id="SSF53955">
    <property type="entry name" value="Lysozyme-like"/>
    <property type="match status" value="1"/>
</dbReference>
<proteinExistence type="predicted"/>
<dbReference type="InterPro" id="IPR031304">
    <property type="entry name" value="SLT_2"/>
</dbReference>
<organism evidence="3 4">
    <name type="scientific">Actinoplanes utahensis</name>
    <dbReference type="NCBI Taxonomy" id="1869"/>
    <lineage>
        <taxon>Bacteria</taxon>
        <taxon>Bacillati</taxon>
        <taxon>Actinomycetota</taxon>
        <taxon>Actinomycetes</taxon>
        <taxon>Micromonosporales</taxon>
        <taxon>Micromonosporaceae</taxon>
        <taxon>Actinoplanes</taxon>
    </lineage>
</organism>
<feature type="compositionally biased region" description="Basic and acidic residues" evidence="1">
    <location>
        <begin position="90"/>
        <end position="101"/>
    </location>
</feature>
<dbReference type="InterPro" id="IPR043426">
    <property type="entry name" value="MltB-like"/>
</dbReference>
<gene>
    <name evidence="3" type="ORF">MB27_39845</name>
</gene>
<dbReference type="Proteomes" id="UP000054537">
    <property type="component" value="Unassembled WGS sequence"/>
</dbReference>
<name>A0A0A6UAR4_ACTUT</name>
<feature type="compositionally biased region" description="Basic and acidic residues" evidence="1">
    <location>
        <begin position="125"/>
        <end position="174"/>
    </location>
</feature>
<dbReference type="PANTHER" id="PTHR30163:SF8">
    <property type="entry name" value="LYTIC MUREIN TRANSGLYCOSYLASE"/>
    <property type="match status" value="1"/>
</dbReference>
<comment type="caution">
    <text evidence="3">The sequence shown here is derived from an EMBL/GenBank/DDBJ whole genome shotgun (WGS) entry which is preliminary data.</text>
</comment>
<evidence type="ECO:0000313" key="3">
    <source>
        <dbReference type="EMBL" id="KHD72591.1"/>
    </source>
</evidence>
<dbReference type="AlphaFoldDB" id="A0A0A6UAR4"/>
<dbReference type="EMBL" id="JRTT01000137">
    <property type="protein sequence ID" value="KHD72591.1"/>
    <property type="molecule type" value="Genomic_DNA"/>
</dbReference>